<evidence type="ECO:0000313" key="3">
    <source>
        <dbReference type="EMBL" id="QEG36564.1"/>
    </source>
</evidence>
<dbReference type="KEGG" id="bgok:Pr1d_38780"/>
<feature type="domain" description="Ice-binding protein C-terminal" evidence="2">
    <location>
        <begin position="340"/>
        <end position="363"/>
    </location>
</feature>
<evidence type="ECO:0000313" key="4">
    <source>
        <dbReference type="Proteomes" id="UP000323917"/>
    </source>
</evidence>
<dbReference type="NCBIfam" id="TIGR02595">
    <property type="entry name" value="PEP_CTERM"/>
    <property type="match status" value="1"/>
</dbReference>
<accession>A0A5B9QC10</accession>
<sequence length="364" mass="37146">MEECIYFGEVTYSRLDQKTEHAVLPSFLVVCFLFLGRTPGGGVMRRLLCLAIVCSMAAPVSAVTLDGSTAGDGYTLAATQTLQTQFGDANPNGGSELDAAWAQVSGGTLYLTLTGNLENNFNKLNIFIDSIAGGENVITNNTGNGGNNPSNDGWAASYAGFTFDPGFAADFLMINRNGNFNGDRFDFDFNSVGNTSVVESSLDIFAGSQQGSNASVGASGIGVAFNNTNTAGVTGGSAALDAAGIAAAQAVQTGLELAIPLSAIGNPGLGDCIKISAMINNGDQNYLSNQFLGGLIGPPPSGDQGNLGGDGAGTFTGTVGQINLTSTYADGLQHFEVCIVPEPASIALVGLAMFGLVLGRGRKS</sequence>
<keyword evidence="1" id="KW-0812">Transmembrane</keyword>
<dbReference type="AlphaFoldDB" id="A0A5B9QC10"/>
<keyword evidence="1" id="KW-0472">Membrane</keyword>
<evidence type="ECO:0000256" key="1">
    <source>
        <dbReference type="SAM" id="Phobius"/>
    </source>
</evidence>
<organism evidence="3 4">
    <name type="scientific">Bythopirellula goksoeyrii</name>
    <dbReference type="NCBI Taxonomy" id="1400387"/>
    <lineage>
        <taxon>Bacteria</taxon>
        <taxon>Pseudomonadati</taxon>
        <taxon>Planctomycetota</taxon>
        <taxon>Planctomycetia</taxon>
        <taxon>Pirellulales</taxon>
        <taxon>Lacipirellulaceae</taxon>
        <taxon>Bythopirellula</taxon>
    </lineage>
</organism>
<name>A0A5B9QC10_9BACT</name>
<protein>
    <recommendedName>
        <fullName evidence="2">Ice-binding protein C-terminal domain-containing protein</fullName>
    </recommendedName>
</protein>
<dbReference type="EMBL" id="CP042913">
    <property type="protein sequence ID" value="QEG36564.1"/>
    <property type="molecule type" value="Genomic_DNA"/>
</dbReference>
<keyword evidence="1" id="KW-1133">Transmembrane helix</keyword>
<feature type="transmembrane region" description="Helical" evidence="1">
    <location>
        <begin position="22"/>
        <end position="40"/>
    </location>
</feature>
<evidence type="ECO:0000259" key="2">
    <source>
        <dbReference type="Pfam" id="PF07589"/>
    </source>
</evidence>
<dbReference type="InterPro" id="IPR013424">
    <property type="entry name" value="Ice-binding_C"/>
</dbReference>
<dbReference type="Proteomes" id="UP000323917">
    <property type="component" value="Chromosome"/>
</dbReference>
<keyword evidence="4" id="KW-1185">Reference proteome</keyword>
<reference evidence="3 4" key="1">
    <citation type="submission" date="2019-08" db="EMBL/GenBank/DDBJ databases">
        <title>Deep-cultivation of Planctomycetes and their phenomic and genomic characterization uncovers novel biology.</title>
        <authorList>
            <person name="Wiegand S."/>
            <person name="Jogler M."/>
            <person name="Boedeker C."/>
            <person name="Pinto D."/>
            <person name="Vollmers J."/>
            <person name="Rivas-Marin E."/>
            <person name="Kohn T."/>
            <person name="Peeters S.H."/>
            <person name="Heuer A."/>
            <person name="Rast P."/>
            <person name="Oberbeckmann S."/>
            <person name="Bunk B."/>
            <person name="Jeske O."/>
            <person name="Meyerdierks A."/>
            <person name="Storesund J.E."/>
            <person name="Kallscheuer N."/>
            <person name="Luecker S."/>
            <person name="Lage O.M."/>
            <person name="Pohl T."/>
            <person name="Merkel B.J."/>
            <person name="Hornburger P."/>
            <person name="Mueller R.-W."/>
            <person name="Bruemmer F."/>
            <person name="Labrenz M."/>
            <person name="Spormann A.M."/>
            <person name="Op den Camp H."/>
            <person name="Overmann J."/>
            <person name="Amann R."/>
            <person name="Jetten M.S.M."/>
            <person name="Mascher T."/>
            <person name="Medema M.H."/>
            <person name="Devos D.P."/>
            <person name="Kaster A.-K."/>
            <person name="Ovreas L."/>
            <person name="Rohde M."/>
            <person name="Galperin M.Y."/>
            <person name="Jogler C."/>
        </authorList>
    </citation>
    <scope>NUCLEOTIDE SEQUENCE [LARGE SCALE GENOMIC DNA]</scope>
    <source>
        <strain evidence="3 4">Pr1d</strain>
    </source>
</reference>
<gene>
    <name evidence="3" type="ORF">Pr1d_38780</name>
</gene>
<proteinExistence type="predicted"/>
<dbReference type="Pfam" id="PF07589">
    <property type="entry name" value="PEP-CTERM"/>
    <property type="match status" value="1"/>
</dbReference>